<proteinExistence type="predicted"/>
<dbReference type="EMBL" id="SNSC02000021">
    <property type="protein sequence ID" value="TID15379.1"/>
    <property type="molecule type" value="Genomic_DNA"/>
</dbReference>
<reference evidence="1 2" key="1">
    <citation type="submission" date="2019-04" db="EMBL/GenBank/DDBJ databases">
        <title>High contiguity whole genome sequence and gene annotation resource for two Venturia nashicola isolates.</title>
        <authorList>
            <person name="Prokchorchik M."/>
            <person name="Won K."/>
            <person name="Lee Y."/>
            <person name="Choi E.D."/>
            <person name="Segonzac C."/>
            <person name="Sohn K.H."/>
        </authorList>
    </citation>
    <scope>NUCLEOTIDE SEQUENCE [LARGE SCALE GENOMIC DNA]</scope>
    <source>
        <strain evidence="1 2">PRI2</strain>
    </source>
</reference>
<organism evidence="1 2">
    <name type="scientific">Venturia nashicola</name>
    <dbReference type="NCBI Taxonomy" id="86259"/>
    <lineage>
        <taxon>Eukaryota</taxon>
        <taxon>Fungi</taxon>
        <taxon>Dikarya</taxon>
        <taxon>Ascomycota</taxon>
        <taxon>Pezizomycotina</taxon>
        <taxon>Dothideomycetes</taxon>
        <taxon>Pleosporomycetidae</taxon>
        <taxon>Venturiales</taxon>
        <taxon>Venturiaceae</taxon>
        <taxon>Venturia</taxon>
    </lineage>
</organism>
<comment type="caution">
    <text evidence="1">The sequence shown here is derived from an EMBL/GenBank/DDBJ whole genome shotgun (WGS) entry which is preliminary data.</text>
</comment>
<evidence type="ECO:0000313" key="2">
    <source>
        <dbReference type="Proteomes" id="UP000298493"/>
    </source>
</evidence>
<accession>A0A4Z1NIA7</accession>
<name>A0A4Z1NIA7_9PEZI</name>
<dbReference type="AlphaFoldDB" id="A0A4Z1NIA7"/>
<gene>
    <name evidence="1" type="ORF">E6O75_ATG08632</name>
</gene>
<dbReference type="Proteomes" id="UP000298493">
    <property type="component" value="Unassembled WGS sequence"/>
</dbReference>
<evidence type="ECO:0000313" key="1">
    <source>
        <dbReference type="EMBL" id="TID15379.1"/>
    </source>
</evidence>
<protein>
    <submittedName>
        <fullName evidence="1">Uncharacterized protein</fullName>
    </submittedName>
</protein>
<keyword evidence="2" id="KW-1185">Reference proteome</keyword>
<sequence length="146" mass="16599">MTVALLELLSMRLLSSSHQRETLDQGDRRLRSALRRYVGTKSTRTLFYVDGWGYVSAHEPEEFNVMSEGMRIGKEANEDDPTIVRLVYLDFTARTIDTWTFQTTLPAVRVTLDSTRSAPDGDELRAIQDAQQWQGKPPNNGIARHS</sequence>